<sequence>MRTRDSTHPEGVEMSTDRHHIVVGVVPASTKRVVAAAIVFARRFDADLVIASVDPHRRTVEERPDGTVLGVVSDTTFVDVDEVVFDPDQLTLCHEVLDSSGVTWTTRALAGDPAIELDALAERLDASMVIVGTREPGVRETLREFVNGSVAMRLSHRQNRPIVVIPLAPTGPDGAMPWAGDD</sequence>
<dbReference type="Proteomes" id="UP000467240">
    <property type="component" value="Unassembled WGS sequence"/>
</dbReference>
<proteinExistence type="predicted"/>
<evidence type="ECO:0000313" key="2">
    <source>
        <dbReference type="EMBL" id="KAB1654295.1"/>
    </source>
</evidence>
<dbReference type="SUPFAM" id="SSF52402">
    <property type="entry name" value="Adenine nucleotide alpha hydrolases-like"/>
    <property type="match status" value="1"/>
</dbReference>
<keyword evidence="3" id="KW-1185">Reference proteome</keyword>
<evidence type="ECO:0000313" key="3">
    <source>
        <dbReference type="Proteomes" id="UP000467240"/>
    </source>
</evidence>
<reference evidence="2 3" key="1">
    <citation type="submission" date="2019-09" db="EMBL/GenBank/DDBJ databases">
        <title>Phylogeny of genus Pseudoclavibacter and closely related genus.</title>
        <authorList>
            <person name="Li Y."/>
        </authorList>
    </citation>
    <scope>NUCLEOTIDE SEQUENCE [LARGE SCALE GENOMIC DNA]</scope>
    <source>
        <strain evidence="2 3">DSM 23821</strain>
    </source>
</reference>
<dbReference type="OrthoDB" id="3213322at2"/>
<protein>
    <submittedName>
        <fullName evidence="2">Universal stress protein</fullName>
    </submittedName>
</protein>
<dbReference type="Gene3D" id="3.40.50.620">
    <property type="entry name" value="HUPs"/>
    <property type="match status" value="1"/>
</dbReference>
<feature type="domain" description="UspA" evidence="1">
    <location>
        <begin position="19"/>
        <end position="166"/>
    </location>
</feature>
<dbReference type="InterPro" id="IPR014729">
    <property type="entry name" value="Rossmann-like_a/b/a_fold"/>
</dbReference>
<accession>A0A7J5BP55</accession>
<organism evidence="2 3">
    <name type="scientific">Pseudoclavibacter chungangensis</name>
    <dbReference type="NCBI Taxonomy" id="587635"/>
    <lineage>
        <taxon>Bacteria</taxon>
        <taxon>Bacillati</taxon>
        <taxon>Actinomycetota</taxon>
        <taxon>Actinomycetes</taxon>
        <taxon>Micrococcales</taxon>
        <taxon>Microbacteriaceae</taxon>
        <taxon>Pseudoclavibacter</taxon>
    </lineage>
</organism>
<gene>
    <name evidence="2" type="ORF">F8O01_13750</name>
</gene>
<dbReference type="Pfam" id="PF00582">
    <property type="entry name" value="Usp"/>
    <property type="match status" value="1"/>
</dbReference>
<dbReference type="AlphaFoldDB" id="A0A7J5BP55"/>
<dbReference type="InterPro" id="IPR006016">
    <property type="entry name" value="UspA"/>
</dbReference>
<dbReference type="EMBL" id="WBJZ01000019">
    <property type="protein sequence ID" value="KAB1654295.1"/>
    <property type="molecule type" value="Genomic_DNA"/>
</dbReference>
<evidence type="ECO:0000259" key="1">
    <source>
        <dbReference type="Pfam" id="PF00582"/>
    </source>
</evidence>
<dbReference type="CDD" id="cd00293">
    <property type="entry name" value="USP-like"/>
    <property type="match status" value="1"/>
</dbReference>
<name>A0A7J5BP55_9MICO</name>
<comment type="caution">
    <text evidence="2">The sequence shown here is derived from an EMBL/GenBank/DDBJ whole genome shotgun (WGS) entry which is preliminary data.</text>
</comment>